<dbReference type="Proteomes" id="UP001449657">
    <property type="component" value="Chromosome"/>
</dbReference>
<dbReference type="SUPFAM" id="SSF46626">
    <property type="entry name" value="Cytochrome c"/>
    <property type="match status" value="2"/>
</dbReference>
<dbReference type="PANTHER" id="PTHR35008:SF9">
    <property type="entry name" value="CYTOCHROME C DOMAIN-CONTAINING PROTEIN"/>
    <property type="match status" value="1"/>
</dbReference>
<dbReference type="PANTHER" id="PTHR35008">
    <property type="entry name" value="BLL4482 PROTEIN-RELATED"/>
    <property type="match status" value="1"/>
</dbReference>
<name>A0ABZ2Z060_9BACT</name>
<dbReference type="EMBL" id="CP150096">
    <property type="protein sequence ID" value="WZN44952.1"/>
    <property type="molecule type" value="Genomic_DNA"/>
</dbReference>
<evidence type="ECO:0000256" key="4">
    <source>
        <dbReference type="PROSITE-ProRule" id="PRU00433"/>
    </source>
</evidence>
<dbReference type="PROSITE" id="PS51007">
    <property type="entry name" value="CYTC"/>
    <property type="match status" value="1"/>
</dbReference>
<dbReference type="InterPro" id="IPR009056">
    <property type="entry name" value="Cyt_c-like_dom"/>
</dbReference>
<dbReference type="InterPro" id="IPR051459">
    <property type="entry name" value="Cytochrome_c-type_DH"/>
</dbReference>
<dbReference type="Gene3D" id="1.10.760.10">
    <property type="entry name" value="Cytochrome c-like domain"/>
    <property type="match status" value="2"/>
</dbReference>
<keyword evidence="3 4" id="KW-0408">Iron</keyword>
<keyword evidence="1 4" id="KW-0349">Heme</keyword>
<keyword evidence="7" id="KW-1185">Reference proteome</keyword>
<keyword evidence="2 4" id="KW-0479">Metal-binding</keyword>
<dbReference type="Pfam" id="PF21342">
    <property type="entry name" value="SoxA-TsdA_cyt-c"/>
    <property type="match status" value="1"/>
</dbReference>
<evidence type="ECO:0000256" key="2">
    <source>
        <dbReference type="ARBA" id="ARBA00022723"/>
    </source>
</evidence>
<evidence type="ECO:0000256" key="1">
    <source>
        <dbReference type="ARBA" id="ARBA00022617"/>
    </source>
</evidence>
<proteinExistence type="predicted"/>
<organism evidence="6 7">
    <name type="scientific">Chitinophaga caseinilytica</name>
    <dbReference type="NCBI Taxonomy" id="2267521"/>
    <lineage>
        <taxon>Bacteria</taxon>
        <taxon>Pseudomonadati</taxon>
        <taxon>Bacteroidota</taxon>
        <taxon>Chitinophagia</taxon>
        <taxon>Chitinophagales</taxon>
        <taxon>Chitinophagaceae</taxon>
        <taxon>Chitinophaga</taxon>
    </lineage>
</organism>
<protein>
    <submittedName>
        <fullName evidence="6">C-type cytochrome</fullName>
    </submittedName>
</protein>
<sequence length="340" mass="37991">MMMKHSWLPGSIMLIATIVAGSEYAKSHSKQLAIDREIAAYKASLPADTVWRGWNKYQIPRGTEPGELIWYGAQLIENTSKYLGPNGTVRRITNGMNCQHCHLAGGTIPFGNNFGKVAATYPQFRARNNGVQSIYDRINDCMERSLNGSAMDSSTREMQAINAYIRWLGEDLPKGTVRGGTRLAKLPYLKRPASPTAGQLVYSANCQRCHGANGEGQFNADASGYTYPPVWGPHSFNDGAGLHRLSNMAGFVRNNMPHGVDYHQPLLTVEEAWDVAAFINSQPRPHKDQRADWHDIEKKPVDYPFGPYIDSFTEEQHKYGPFGPIEIAREVWKANHHTSK</sequence>
<gene>
    <name evidence="6" type="ORF">WJU22_18815</name>
</gene>
<dbReference type="RefSeq" id="WP_341839711.1">
    <property type="nucleotide sequence ID" value="NZ_CP149792.1"/>
</dbReference>
<evidence type="ECO:0000259" key="5">
    <source>
        <dbReference type="PROSITE" id="PS51007"/>
    </source>
</evidence>
<accession>A0ABZ2Z060</accession>
<evidence type="ECO:0000313" key="7">
    <source>
        <dbReference type="Proteomes" id="UP001449657"/>
    </source>
</evidence>
<evidence type="ECO:0000313" key="6">
    <source>
        <dbReference type="EMBL" id="WZN44952.1"/>
    </source>
</evidence>
<reference evidence="6 7" key="1">
    <citation type="submission" date="2024-03" db="EMBL/GenBank/DDBJ databases">
        <title>Chitinophaga caseinilytica sp. nov., a casein hydrolysing bacterium isolated from forest soil.</title>
        <authorList>
            <person name="Lee D.S."/>
            <person name="Han D.M."/>
            <person name="Baek J.H."/>
            <person name="Choi D.G."/>
            <person name="Jeon J.H."/>
            <person name="Jeon C.O."/>
        </authorList>
    </citation>
    <scope>NUCLEOTIDE SEQUENCE [LARGE SCALE GENOMIC DNA]</scope>
    <source>
        <strain evidence="6 7">KACC 19118</strain>
    </source>
</reference>
<dbReference type="Pfam" id="PF00034">
    <property type="entry name" value="Cytochrom_C"/>
    <property type="match status" value="1"/>
</dbReference>
<evidence type="ECO:0000256" key="3">
    <source>
        <dbReference type="ARBA" id="ARBA00023004"/>
    </source>
</evidence>
<feature type="domain" description="Cytochrome c" evidence="5">
    <location>
        <begin position="193"/>
        <end position="283"/>
    </location>
</feature>
<dbReference type="InterPro" id="IPR036909">
    <property type="entry name" value="Cyt_c-like_dom_sf"/>
</dbReference>